<name>A0A5B7I4V6_PORTR</name>
<sequence>MKRKELNLGSFGKQPRKNLKRTTEERMSYYWKVKDMRLRMWYTRSEDKREISITVEEEEY</sequence>
<dbReference type="EMBL" id="VSRR010041939">
    <property type="protein sequence ID" value="MPC75824.1"/>
    <property type="molecule type" value="Genomic_DNA"/>
</dbReference>
<evidence type="ECO:0000256" key="1">
    <source>
        <dbReference type="SAM" id="MobiDB-lite"/>
    </source>
</evidence>
<evidence type="ECO:0000313" key="3">
    <source>
        <dbReference type="Proteomes" id="UP000324222"/>
    </source>
</evidence>
<accession>A0A5B7I4V6</accession>
<reference evidence="2 3" key="1">
    <citation type="submission" date="2019-05" db="EMBL/GenBank/DDBJ databases">
        <title>Another draft genome of Portunus trituberculatus and its Hox gene families provides insights of decapod evolution.</title>
        <authorList>
            <person name="Jeong J.-H."/>
            <person name="Song I."/>
            <person name="Kim S."/>
            <person name="Choi T."/>
            <person name="Kim D."/>
            <person name="Ryu S."/>
            <person name="Kim W."/>
        </authorList>
    </citation>
    <scope>NUCLEOTIDE SEQUENCE [LARGE SCALE GENOMIC DNA]</scope>
    <source>
        <tissue evidence="2">Muscle</tissue>
    </source>
</reference>
<dbReference type="AlphaFoldDB" id="A0A5B7I4V6"/>
<gene>
    <name evidence="2" type="ORF">E2C01_070221</name>
</gene>
<evidence type="ECO:0000313" key="2">
    <source>
        <dbReference type="EMBL" id="MPC75824.1"/>
    </source>
</evidence>
<comment type="caution">
    <text evidence="2">The sequence shown here is derived from an EMBL/GenBank/DDBJ whole genome shotgun (WGS) entry which is preliminary data.</text>
</comment>
<proteinExistence type="predicted"/>
<dbReference type="Proteomes" id="UP000324222">
    <property type="component" value="Unassembled WGS sequence"/>
</dbReference>
<organism evidence="2 3">
    <name type="scientific">Portunus trituberculatus</name>
    <name type="common">Swimming crab</name>
    <name type="synonym">Neptunus trituberculatus</name>
    <dbReference type="NCBI Taxonomy" id="210409"/>
    <lineage>
        <taxon>Eukaryota</taxon>
        <taxon>Metazoa</taxon>
        <taxon>Ecdysozoa</taxon>
        <taxon>Arthropoda</taxon>
        <taxon>Crustacea</taxon>
        <taxon>Multicrustacea</taxon>
        <taxon>Malacostraca</taxon>
        <taxon>Eumalacostraca</taxon>
        <taxon>Eucarida</taxon>
        <taxon>Decapoda</taxon>
        <taxon>Pleocyemata</taxon>
        <taxon>Brachyura</taxon>
        <taxon>Eubrachyura</taxon>
        <taxon>Portunoidea</taxon>
        <taxon>Portunidae</taxon>
        <taxon>Portuninae</taxon>
        <taxon>Portunus</taxon>
    </lineage>
</organism>
<protein>
    <submittedName>
        <fullName evidence="2">Uncharacterized protein</fullName>
    </submittedName>
</protein>
<keyword evidence="3" id="KW-1185">Reference proteome</keyword>
<feature type="region of interest" description="Disordered" evidence="1">
    <location>
        <begin position="1"/>
        <end position="20"/>
    </location>
</feature>